<evidence type="ECO:0000256" key="2">
    <source>
        <dbReference type="ARBA" id="ARBA00022801"/>
    </source>
</evidence>
<dbReference type="Pfam" id="PF02230">
    <property type="entry name" value="Abhydrolase_2"/>
    <property type="match status" value="1"/>
</dbReference>
<dbReference type="InterPro" id="IPR050565">
    <property type="entry name" value="LYPA1-2/EST-like"/>
</dbReference>
<dbReference type="Proteomes" id="UP000287352">
    <property type="component" value="Unassembled WGS sequence"/>
</dbReference>
<sequence>MDDMTQQNRPHQGQPVLIAGEPIEQAKAAMIMLHGRGASPEDILGLTTEIHQPGFVYLAPQAADYTWYPYSFLSPIEKNEPGLSSALTVITDLLAHLDASGISAERTILLGFSQGACLSLEFAARNARRYGGVAGLSGGLIGPDGIDRNYAGSLANTPVFLGCSDRDQHIPKERVDLSAQVFEKLGAAVTERIYPRMGHTINEDEITFVIEMMKGLLVV</sequence>
<dbReference type="AlphaFoldDB" id="A0A402AA08"/>
<dbReference type="EMBL" id="BIFR01000002">
    <property type="protein sequence ID" value="GCE15980.1"/>
    <property type="molecule type" value="Genomic_DNA"/>
</dbReference>
<accession>A0A402AA08</accession>
<organism evidence="4 5">
    <name type="scientific">Tengunoibacter tsumagoiensis</name>
    <dbReference type="NCBI Taxonomy" id="2014871"/>
    <lineage>
        <taxon>Bacteria</taxon>
        <taxon>Bacillati</taxon>
        <taxon>Chloroflexota</taxon>
        <taxon>Ktedonobacteria</taxon>
        <taxon>Ktedonobacterales</taxon>
        <taxon>Dictyobacteraceae</taxon>
        <taxon>Tengunoibacter</taxon>
    </lineage>
</organism>
<feature type="domain" description="Phospholipase/carboxylesterase/thioesterase" evidence="3">
    <location>
        <begin position="21"/>
        <end position="213"/>
    </location>
</feature>
<protein>
    <submittedName>
        <fullName evidence="4">Phospholipase/carboxylesterase</fullName>
    </submittedName>
</protein>
<evidence type="ECO:0000259" key="3">
    <source>
        <dbReference type="Pfam" id="PF02230"/>
    </source>
</evidence>
<reference evidence="5" key="1">
    <citation type="submission" date="2018-12" db="EMBL/GenBank/DDBJ databases">
        <title>Tengunoibacter tsumagoiensis gen. nov., sp. nov., Dictyobacter kobayashii sp. nov., D. alpinus sp. nov., and D. joshuensis sp. nov. and description of Dictyobacteraceae fam. nov. within the order Ktedonobacterales isolated from Tengu-no-mugimeshi.</title>
        <authorList>
            <person name="Wang C.M."/>
            <person name="Zheng Y."/>
            <person name="Sakai Y."/>
            <person name="Toyoda A."/>
            <person name="Minakuchi Y."/>
            <person name="Abe K."/>
            <person name="Yokota A."/>
            <person name="Yabe S."/>
        </authorList>
    </citation>
    <scope>NUCLEOTIDE SEQUENCE [LARGE SCALE GENOMIC DNA]</scope>
    <source>
        <strain evidence="5">Uno3</strain>
    </source>
</reference>
<comment type="similarity">
    <text evidence="1">Belongs to the AB hydrolase superfamily. AB hydrolase 2 family.</text>
</comment>
<dbReference type="GO" id="GO:0016787">
    <property type="term" value="F:hydrolase activity"/>
    <property type="evidence" value="ECO:0007669"/>
    <property type="project" value="UniProtKB-KW"/>
</dbReference>
<evidence type="ECO:0000256" key="1">
    <source>
        <dbReference type="ARBA" id="ARBA00006499"/>
    </source>
</evidence>
<name>A0A402AA08_9CHLR</name>
<dbReference type="PANTHER" id="PTHR10655">
    <property type="entry name" value="LYSOPHOSPHOLIPASE-RELATED"/>
    <property type="match status" value="1"/>
</dbReference>
<evidence type="ECO:0000313" key="5">
    <source>
        <dbReference type="Proteomes" id="UP000287352"/>
    </source>
</evidence>
<keyword evidence="2" id="KW-0378">Hydrolase</keyword>
<dbReference type="PANTHER" id="PTHR10655:SF17">
    <property type="entry name" value="LYSOPHOSPHOLIPASE-LIKE PROTEIN 1"/>
    <property type="match status" value="1"/>
</dbReference>
<keyword evidence="5" id="KW-1185">Reference proteome</keyword>
<comment type="caution">
    <text evidence="4">The sequence shown here is derived from an EMBL/GenBank/DDBJ whole genome shotgun (WGS) entry which is preliminary data.</text>
</comment>
<dbReference type="InterPro" id="IPR003140">
    <property type="entry name" value="PLipase/COase/thioEstase"/>
</dbReference>
<dbReference type="RefSeq" id="WP_218029018.1">
    <property type="nucleotide sequence ID" value="NZ_BIFR01000002.1"/>
</dbReference>
<evidence type="ECO:0000313" key="4">
    <source>
        <dbReference type="EMBL" id="GCE15980.1"/>
    </source>
</evidence>
<dbReference type="InterPro" id="IPR029058">
    <property type="entry name" value="AB_hydrolase_fold"/>
</dbReference>
<proteinExistence type="inferred from homology"/>
<dbReference type="SUPFAM" id="SSF53474">
    <property type="entry name" value="alpha/beta-Hydrolases"/>
    <property type="match status" value="1"/>
</dbReference>
<gene>
    <name evidence="4" type="ORF">KTT_58390</name>
</gene>
<dbReference type="Gene3D" id="3.40.50.1820">
    <property type="entry name" value="alpha/beta hydrolase"/>
    <property type="match status" value="1"/>
</dbReference>